<protein>
    <submittedName>
        <fullName evidence="7">Lysophospholipid acyltransferase family protein</fullName>
    </submittedName>
</protein>
<feature type="domain" description="Phospholipid/glycerol acyltransferase" evidence="6">
    <location>
        <begin position="87"/>
        <end position="209"/>
    </location>
</feature>
<dbReference type="RefSeq" id="WP_345274051.1">
    <property type="nucleotide sequence ID" value="NZ_BAABJH010000002.1"/>
</dbReference>
<comment type="caution">
    <text evidence="7">The sequence shown here is derived from an EMBL/GenBank/DDBJ whole genome shotgun (WGS) entry which is preliminary data.</text>
</comment>
<dbReference type="Pfam" id="PF13444">
    <property type="entry name" value="Acetyltransf_5"/>
    <property type="match status" value="1"/>
</dbReference>
<keyword evidence="2" id="KW-0444">Lipid biosynthesis</keyword>
<dbReference type="Pfam" id="PF19576">
    <property type="entry name" value="Acyltransf_2"/>
    <property type="match status" value="1"/>
</dbReference>
<proteinExistence type="predicted"/>
<evidence type="ECO:0000256" key="4">
    <source>
        <dbReference type="ARBA" id="ARBA00023098"/>
    </source>
</evidence>
<dbReference type="Proteomes" id="UP001500433">
    <property type="component" value="Unassembled WGS sequence"/>
</dbReference>
<evidence type="ECO:0000256" key="2">
    <source>
        <dbReference type="ARBA" id="ARBA00022516"/>
    </source>
</evidence>
<dbReference type="InterPro" id="IPR045746">
    <property type="entry name" value="ACT14924-like_Acyltransf_dom"/>
</dbReference>
<dbReference type="InterPro" id="IPR002123">
    <property type="entry name" value="Plipid/glycerol_acylTrfase"/>
</dbReference>
<dbReference type="EMBL" id="BAABJH010000002">
    <property type="protein sequence ID" value="GAA4895643.1"/>
    <property type="molecule type" value="Genomic_DNA"/>
</dbReference>
<accession>A0ABP9F994</accession>
<evidence type="ECO:0000313" key="7">
    <source>
        <dbReference type="EMBL" id="GAA4895643.1"/>
    </source>
</evidence>
<comment type="pathway">
    <text evidence="1">Lipid metabolism.</text>
</comment>
<evidence type="ECO:0000313" key="8">
    <source>
        <dbReference type="Proteomes" id="UP001500433"/>
    </source>
</evidence>
<dbReference type="PANTHER" id="PTHR37323:SF1">
    <property type="entry name" value="L-ORNITHINE N(ALPHA)-ACYLTRANSFERASE"/>
    <property type="match status" value="1"/>
</dbReference>
<keyword evidence="3" id="KW-0808">Transferase</keyword>
<keyword evidence="4" id="KW-0443">Lipid metabolism</keyword>
<evidence type="ECO:0000259" key="6">
    <source>
        <dbReference type="SMART" id="SM00563"/>
    </source>
</evidence>
<dbReference type="InterPro" id="IPR016181">
    <property type="entry name" value="Acyl_CoA_acyltransferase"/>
</dbReference>
<gene>
    <name evidence="7" type="ORF">GCM10023311_20490</name>
</gene>
<evidence type="ECO:0000256" key="1">
    <source>
        <dbReference type="ARBA" id="ARBA00005189"/>
    </source>
</evidence>
<dbReference type="SUPFAM" id="SSF55729">
    <property type="entry name" value="Acyl-CoA N-acyltransferases (Nat)"/>
    <property type="match status" value="1"/>
</dbReference>
<reference evidence="8" key="1">
    <citation type="journal article" date="2019" name="Int. J. Syst. Evol. Microbiol.">
        <title>The Global Catalogue of Microorganisms (GCM) 10K type strain sequencing project: providing services to taxonomists for standard genome sequencing and annotation.</title>
        <authorList>
            <consortium name="The Broad Institute Genomics Platform"/>
            <consortium name="The Broad Institute Genome Sequencing Center for Infectious Disease"/>
            <person name="Wu L."/>
            <person name="Ma J."/>
        </authorList>
    </citation>
    <scope>NUCLEOTIDE SEQUENCE [LARGE SCALE GENOMIC DNA]</scope>
    <source>
        <strain evidence="8">JCM 18274</strain>
    </source>
</reference>
<organism evidence="7 8">
    <name type="scientific">Flaviramulus aquimarinus</name>
    <dbReference type="NCBI Taxonomy" id="1170456"/>
    <lineage>
        <taxon>Bacteria</taxon>
        <taxon>Pseudomonadati</taxon>
        <taxon>Bacteroidota</taxon>
        <taxon>Flavobacteriia</taxon>
        <taxon>Flavobacteriales</taxon>
        <taxon>Flavobacteriaceae</taxon>
        <taxon>Flaviramulus</taxon>
    </lineage>
</organism>
<evidence type="ECO:0000256" key="3">
    <source>
        <dbReference type="ARBA" id="ARBA00022679"/>
    </source>
</evidence>
<dbReference type="SMART" id="SM00563">
    <property type="entry name" value="PlsC"/>
    <property type="match status" value="1"/>
</dbReference>
<keyword evidence="8" id="KW-1185">Reference proteome</keyword>
<dbReference type="SUPFAM" id="SSF69593">
    <property type="entry name" value="Glycerol-3-phosphate (1)-acyltransferase"/>
    <property type="match status" value="1"/>
</dbReference>
<name>A0ABP9F994_9FLAO</name>
<sequence length="609" mass="70608">MTKRQDTGLVTAKEVAKAIQLDKYGFIGTFIGWILMKVLKISTLNRIYNRHKHLKELPFLDGILDDFQIKFEIPEEDLKRLPKKGAYITISNHPLGGIDGILLLKLMLEQRKDFKIIANFLLHRIEPLKAFIMPVNPFEDRKDVKSSLTGFKNSILHLRGGHPLGIFPAGEVSTYRDGKLVVDRPWEEAAMKLVKKAEVPVVPIYFHAKNSKLFYKLSKLSDTFRTAKLPSELLTQKRRTIKVRIGKPISVNDQKEHGTLEEFTEFLRRKTYMLSHAFEDKPKILDNISTTLKTPKAPKNIVTPVDNGVMIEEVKALRKDGSRLLESKNYEVFLAQASKMPNILREIGRLREITFREVGEGTNEAIDLDTFDNYYHHMFLWDNEKNVLAGAYRMGLGSKIFEQYGIDGFYLQDLFRFEPELYKMMSESIEMGRAFIINEYQQKPMPLFLLWKGIVHTTLRHPEHKYLIGGVSISNQFSNFSKSLMVEFMKSHYYDPYIAQYVHPKKEFKVKLKDADKDFVFDEAEADLNKFDKFIDEIEPGALRLPVLLKKYIKQNARLVAFNVDPLFNNSVDGLMYIRIADLPESTVKPVMEEFQAELERKFMENNES</sequence>
<dbReference type="InterPro" id="IPR052351">
    <property type="entry name" value="Ornithine_N-alpha-AT"/>
</dbReference>
<dbReference type="GO" id="GO:0016746">
    <property type="term" value="F:acyltransferase activity"/>
    <property type="evidence" value="ECO:0007669"/>
    <property type="project" value="UniProtKB-KW"/>
</dbReference>
<keyword evidence="5 7" id="KW-0012">Acyltransferase</keyword>
<dbReference type="CDD" id="cd07986">
    <property type="entry name" value="LPLAT_ACT14924-like"/>
    <property type="match status" value="1"/>
</dbReference>
<evidence type="ECO:0000256" key="5">
    <source>
        <dbReference type="ARBA" id="ARBA00023315"/>
    </source>
</evidence>
<dbReference type="PANTHER" id="PTHR37323">
    <property type="entry name" value="GCN5-RELATED N-ACETYLTRANSFERASE"/>
    <property type="match status" value="1"/>
</dbReference>